<protein>
    <submittedName>
        <fullName evidence="1">Uncharacterized protein</fullName>
    </submittedName>
</protein>
<gene>
    <name evidence="1" type="ORF">FNA67_05445</name>
</gene>
<dbReference type="RefSeq" id="WP_147655325.1">
    <property type="nucleotide sequence ID" value="NZ_BMFM01000001.1"/>
</dbReference>
<dbReference type="AlphaFoldDB" id="A0A5B9DK23"/>
<organism evidence="1 2">
    <name type="scientific">Paradevosia tibetensis</name>
    <dbReference type="NCBI Taxonomy" id="1447062"/>
    <lineage>
        <taxon>Bacteria</taxon>
        <taxon>Pseudomonadati</taxon>
        <taxon>Pseudomonadota</taxon>
        <taxon>Alphaproteobacteria</taxon>
        <taxon>Hyphomicrobiales</taxon>
        <taxon>Devosiaceae</taxon>
        <taxon>Paradevosia</taxon>
    </lineage>
</organism>
<keyword evidence="2" id="KW-1185">Reference proteome</keyword>
<proteinExistence type="predicted"/>
<sequence>MRWLLPLLLLTVPAQAWDAGNADSPRTPTPLQVAEKFCAAAISGEWTRLRPPMAPALLSSIVKALRHAGEDVAIPWSSLSGRPSTCDASFVNGIENAPIVLVAVTYRLPDGSQRVDQVQMDRTPDSWVVDNVLYEGGGNLRFRLAEL</sequence>
<dbReference type="KEGG" id="yti:FNA67_05445"/>
<dbReference type="EMBL" id="CP041690">
    <property type="protein sequence ID" value="QEE19651.1"/>
    <property type="molecule type" value="Genomic_DNA"/>
</dbReference>
<accession>A0A5B9DK23</accession>
<name>A0A5B9DK23_9HYPH</name>
<evidence type="ECO:0000313" key="2">
    <source>
        <dbReference type="Proteomes" id="UP000321062"/>
    </source>
</evidence>
<evidence type="ECO:0000313" key="1">
    <source>
        <dbReference type="EMBL" id="QEE19651.1"/>
    </source>
</evidence>
<reference evidence="1 2" key="1">
    <citation type="journal article" date="2015" name="Int. J. Syst. Evol. Microbiol.">
        <title>Youhaiella tibetensis gen. nov., sp. nov., isolated from subsurface sediment.</title>
        <authorList>
            <person name="Wang Y.X."/>
            <person name="Huang F.Q."/>
            <person name="Nogi Y."/>
            <person name="Pang S.J."/>
            <person name="Wang P.K."/>
            <person name="Lv J."/>
        </authorList>
    </citation>
    <scope>NUCLEOTIDE SEQUENCE [LARGE SCALE GENOMIC DNA]</scope>
    <source>
        <strain evidence="2">fig4</strain>
    </source>
</reference>
<dbReference type="Proteomes" id="UP000321062">
    <property type="component" value="Chromosome"/>
</dbReference>